<dbReference type="Gene3D" id="6.10.140.920">
    <property type="match status" value="1"/>
</dbReference>
<protein>
    <recommendedName>
        <fullName evidence="3">Nucleoprotein TPR</fullName>
    </recommendedName>
</protein>
<evidence type="ECO:0000259" key="8">
    <source>
        <dbReference type="Pfam" id="PF07926"/>
    </source>
</evidence>
<feature type="region of interest" description="Disordered" evidence="7">
    <location>
        <begin position="1769"/>
        <end position="1791"/>
    </location>
</feature>
<feature type="compositionally biased region" description="Basic and acidic residues" evidence="7">
    <location>
        <begin position="2478"/>
        <end position="2500"/>
    </location>
</feature>
<dbReference type="PANTHER" id="PTHR18898">
    <property type="entry name" value="NUCLEOPROTEIN TPR-RELATED"/>
    <property type="match status" value="1"/>
</dbReference>
<feature type="compositionally biased region" description="Basic and acidic residues" evidence="7">
    <location>
        <begin position="239"/>
        <end position="254"/>
    </location>
</feature>
<keyword evidence="5" id="KW-0539">Nucleus</keyword>
<feature type="region of interest" description="Disordered" evidence="7">
    <location>
        <begin position="2148"/>
        <end position="2173"/>
    </location>
</feature>
<feature type="region of interest" description="Disordered" evidence="7">
    <location>
        <begin position="2478"/>
        <end position="2501"/>
    </location>
</feature>
<evidence type="ECO:0000256" key="4">
    <source>
        <dbReference type="ARBA" id="ARBA00023054"/>
    </source>
</evidence>
<comment type="subcellular location">
    <subcellularLocation>
        <location evidence="1">Nucleus</location>
    </subcellularLocation>
</comment>
<feature type="compositionally biased region" description="Low complexity" evidence="7">
    <location>
        <begin position="1770"/>
        <end position="1783"/>
    </location>
</feature>
<evidence type="ECO:0000256" key="3">
    <source>
        <dbReference type="ARBA" id="ARBA00019789"/>
    </source>
</evidence>
<feature type="compositionally biased region" description="Low complexity" evidence="7">
    <location>
        <begin position="1999"/>
        <end position="2009"/>
    </location>
</feature>
<feature type="compositionally biased region" description="Acidic residues" evidence="7">
    <location>
        <begin position="2990"/>
        <end position="3060"/>
    </location>
</feature>
<evidence type="ECO:0000256" key="7">
    <source>
        <dbReference type="SAM" id="MobiDB-lite"/>
    </source>
</evidence>
<feature type="compositionally biased region" description="Acidic residues" evidence="7">
    <location>
        <begin position="2914"/>
        <end position="2949"/>
    </location>
</feature>
<feature type="region of interest" description="Disordered" evidence="7">
    <location>
        <begin position="2067"/>
        <end position="2103"/>
    </location>
</feature>
<feature type="coiled-coil region" evidence="6">
    <location>
        <begin position="1585"/>
        <end position="1689"/>
    </location>
</feature>
<feature type="domain" description="Nucleoprotein TPR/MLP1-2" evidence="8">
    <location>
        <begin position="2283"/>
        <end position="2408"/>
    </location>
</feature>
<feature type="compositionally biased region" description="Acidic residues" evidence="7">
    <location>
        <begin position="2886"/>
        <end position="2899"/>
    </location>
</feature>
<reference evidence="11" key="1">
    <citation type="submission" date="2016-11" db="UniProtKB">
        <authorList>
            <consortium name="WormBaseParasite"/>
        </authorList>
    </citation>
    <scope>IDENTIFICATION</scope>
</reference>
<keyword evidence="4 6" id="KW-0175">Coiled coil</keyword>
<feature type="compositionally biased region" description="Low complexity" evidence="7">
    <location>
        <begin position="3068"/>
        <end position="3082"/>
    </location>
</feature>
<feature type="region of interest" description="Disordered" evidence="7">
    <location>
        <begin position="2695"/>
        <end position="3082"/>
    </location>
</feature>
<dbReference type="PANTHER" id="PTHR18898:SF2">
    <property type="entry name" value="NUCLEOPROTEIN TPR"/>
    <property type="match status" value="1"/>
</dbReference>
<dbReference type="InterPro" id="IPR012929">
    <property type="entry name" value="Nucleoprot-TPR/MLP1-2_dom"/>
</dbReference>
<sequence>MNTVKPSRRPIRLTSRTSGWPTARVCCSRSKQAKLPWPRNSTCTRIRPASSEQKSFQRRDNPVGQMTSPAASVAAAPQSVPTSRAAEGTVDALQGDSANPQLRVGRLAHQARPWHRLADPAIDGSGGFGSDTCCCAGLTARAVDGGGGVGGGGDGGGGAVGGGGGIQGVGNGTRLQQDEASILPTKSHCTARSVAHDAASPTTPQSFAEARVLFDRNCASNSLLRSAIRSCRRPEFRKKSLSKVADEEREEARPSLRPPTVEAAAAAVRFERLWFGKPSVPGVLKVPGRSEDSLISAAAQLLQAMLPGWRLPTRSRPETGQKSLPHQLDQVRLVLGRRVFSFLDFLIFDFFFGFVIRILVWPVGVEDDVGVEEDEEDEDGEVGDAVRDLTALQSGGAGGGGGGGRGGDGDAAVASSFSRRMVALRSTVMIRSASAASSIAASASAAVDEVEDDSETPRRGHEALNQSSSLLSPPFASSNSLTPAPPCHLRPNRCSNSAAMKASSSSRAAPLKRLFARRRNSSLTSCSVVLVSRKARSAALKVRHSSEVRACRAARRRVMFLRCHVETLMRTRSNSSIMPSCTAHKDEDSQVSHSEHWRIEAELFTGGKRPFQSIANSPIQICEAQTAVEAGLWLAGLKLGESHRNASSCFVRSMEMKCKVLERLMLKIRRVRCEQLENNDAWLLHHDNATTPNGTLLETIKTVSAPVSADATVATKMTAGMISRLSLTLTDAYFYSLPPMLSATFVWSIWQLSSLLLLPGRYLAGCRIPLLALSIYNVTTALSAGVLHAAAYVEGGAGAGCSRLPTSAALHDWAACGYAWTLLLSLLLEPWRLGVHRPAVLIIATISVGCAALALTLPLSWTTTLVTTSSSGAAGSPVVTIVQLPSSSGYRIVRVAVGFVGPLLVLLPLMLLLLLCRRSAEFDDSHDEKVAAQLFGLLAMNFLTLAGPLICLRCCADLVLADRRRQLDTRWQLTALERLFGLLYYAHWPVSQLLMALLTGRRQRSDELDNYIHQRVETTAGIGRLRKSGNRQGKLLEPQVQLLLDAIETKPLLTLQKMQPVDGTVPVGYLISIISRALEKRLKTPNVFLIPILPEKVVSGRLDSTEMLSSLVFSSSNTSTVLEKTARGPDSDRSNKKQPMAIFVDGIRRGLAWRQRGALRRRDAWRRRVVAWCVAAAHGGVARGHGRGATADYQLVQACGVDQSVWSSLSDGQRQNLFEVIDSLQAALASARERCEMQRVDSEQRVFEATAKSKALEADAASDRAKLQSVQTELARLTDEISRAESAKCELRAQLDSAHDAKERLRVECVELRAERDNLAESTRRLAGEVERLGGECERLREQLHKAEREVVEKQVRLDQARISESSATLRLTSAEQSDSERSTHLAWLERQLAAKTDEILTARQAARERDREYQLELDRRTGELESLTAQLESARESQSAMREQHDRLLERLREARDERTRLEEALGGELESQRRLAAVYRSGAEEQEQRCAQLLEAVGELQDDLRRSAEEFSRSEAERTAAAGRLETELAELRALLEKKEAELQLANSQIELLRGESDTAEQVAEMTPAAAAVRDLLKRGKPLSELCVEYADLQRRLHREREEAAALRQSMQTVLREVEAGAPGVRRLREDNARLTAAAAQLSRQLDSALAELADLKADCQDRLRGLRHLERENRRLSDSHSDQSRQVARLLWELHMAKTGAPPPSSPYRPFAGESPSSSQSAVRRAGDVITERLLTYGDVEELQEQNRRLLQVSRELANRLEEMEAAEAATDSGSAAASGQPAEAELRSQLASMAAELERLQSAEAQHRTLLGAAARQRDAMRAVLLCHAGPQVAGLFGLSEAEQTALAEASSLTKLASPDGVSQKQQQHRQPSVSPVRAASGTSATDQQPQQAGGAAANSVDELKQLLSELGEQFSAYKADRAQRDAARDKELETAKSEIDRLKQLNARLSAQLESHHEKARLQESNAAELRREIAALHQSAERAIEARARSEQEASQAKSAAASSADCVARLESQLASARSQLDTLRPSEARLRAENDRLRSEAAGQQRALFASLEEMRRSLERREVESRDAADSRKRCNARPTRCAPGWPARPGRLAEERADLERNVRRLSEQLAGVEAERARLAESLAARDAELERVQTELRNAPSAQQQSTTEKSQSGAADSAEDDGAVRLARLRCAELEAELQSARREADRLRAEAVEYRDVSARVEESLAEQAAVHEQLLTDVEARVRREQEAAEQCRSAAADAERQAADWRAKAERLGAEAESERADAASRLAELEQRARNAEESLEAALAAEKRASEDGQAAASRATEAEAKYEQELVLHAVDVRAHAETKQSLADLQSELHSLRAEHASAKAEFEERLAERQAASDALSEEKAALEARLADAREMCAKLQDQVELTATQMLAMRRPEAEESYAAEAPADASAIPESNKSAEQLLQLVRYLRKERNLAESQAAQLREETARLRRLAEDNRTAAERAKNELTAERERQRASVATDAAHAGLLERVEQLSLVTESNRLLRREQAELRSRLAELEKSAAESDTKLEPLRTELNNLQEERKKFESELSLVREECTRWRQRASELAQRVERQERQYQEQQQQLVDPEALRQANQERDRLRRELEDATADRQRLAQRLADTASRISGLEAAQKAAESEAKQTAEITPLLRPSQPSSVIVVAVQPTPQHEATAAISGQQQALSPQQQPVIAPPPQPTSTLPSSSSAAPVSSEETQAVLHQPQLPPQAMVTPMPSAEISAMPSASTATSTGAAASSSSVGVVGGVSLKRPRQLLEESDSAASASSSTVNLDRQREPSASASAAGSAADDEEAGSRGSFGFQDQAAASEPKRARLQQQPGFQSALLSEAMSSDQVEEAAAVSAEEEEEDQEEDDNDDVHIAEVEGERDTEAEGSQEEEEDEDDQAEEGEVEDDDDEEEVEEEDDSDAYFAAAAAPSFGHRGGAQMFRQLLQKPPPIAPGETITLSSDSDEDQEATEEADAEAQQSMEDEGEDQDDGEGEAEEESEDEEGDEEEQEEEEEEDNDDEAEPGEDEAEAGDDAATSKQSSMFAGASATSAASAPFSFRQAAASASSVGGIFGSGAGTSGLGGSGTSSLFGAGFINSTAAAAGVAKHATTGRRWAIVVCQTGDNYDALGSRGSSAATAARR</sequence>
<proteinExistence type="inferred from homology"/>
<dbReference type="Pfam" id="PF25785">
    <property type="entry name" value="TPR"/>
    <property type="match status" value="1"/>
</dbReference>
<feature type="compositionally biased region" description="Polar residues" evidence="7">
    <location>
        <begin position="39"/>
        <end position="54"/>
    </location>
</feature>
<comment type="similarity">
    <text evidence="2">Belongs to the TPR family.</text>
</comment>
<feature type="compositionally biased region" description="Gly residues" evidence="7">
    <location>
        <begin position="395"/>
        <end position="406"/>
    </location>
</feature>
<dbReference type="GO" id="GO:0005643">
    <property type="term" value="C:nuclear pore"/>
    <property type="evidence" value="ECO:0007669"/>
    <property type="project" value="TreeGrafter"/>
</dbReference>
<dbReference type="Pfam" id="PF07926">
    <property type="entry name" value="TPR_MLP1_2"/>
    <property type="match status" value="1"/>
</dbReference>
<feature type="compositionally biased region" description="Low complexity" evidence="7">
    <location>
        <begin position="2703"/>
        <end position="2714"/>
    </location>
</feature>
<accession>A0A1I8I885</accession>
<feature type="region of interest" description="Disordered" evidence="7">
    <location>
        <begin position="1701"/>
        <end position="1727"/>
    </location>
</feature>
<feature type="compositionally biased region" description="Low complexity" evidence="7">
    <location>
        <begin position="2767"/>
        <end position="2790"/>
    </location>
</feature>
<feature type="region of interest" description="Disordered" evidence="7">
    <location>
        <begin position="1990"/>
        <end position="2009"/>
    </location>
</feature>
<feature type="compositionally biased region" description="Polar residues" evidence="7">
    <location>
        <begin position="2152"/>
        <end position="2164"/>
    </location>
</feature>
<feature type="compositionally biased region" description="Polar residues" evidence="7">
    <location>
        <begin position="1862"/>
        <end position="1878"/>
    </location>
</feature>
<feature type="compositionally biased region" description="Low complexity" evidence="7">
    <location>
        <begin position="2722"/>
        <end position="2736"/>
    </location>
</feature>
<feature type="compositionally biased region" description="Basic and acidic residues" evidence="7">
    <location>
        <begin position="2067"/>
        <end position="2082"/>
    </location>
</feature>
<feature type="coiled-coil region" evidence="6">
    <location>
        <begin position="1214"/>
        <end position="1364"/>
    </location>
</feature>
<dbReference type="GO" id="GO:0006606">
    <property type="term" value="P:protein import into nucleus"/>
    <property type="evidence" value="ECO:0007669"/>
    <property type="project" value="InterPro"/>
</dbReference>
<feature type="region of interest" description="Disordered" evidence="7">
    <location>
        <begin position="447"/>
        <end position="502"/>
    </location>
</feature>
<feature type="region of interest" description="Disordered" evidence="7">
    <location>
        <begin position="239"/>
        <end position="258"/>
    </location>
</feature>
<feature type="region of interest" description="Disordered" evidence="7">
    <location>
        <begin position="2604"/>
        <end position="2626"/>
    </location>
</feature>
<feature type="region of interest" description="Disordered" evidence="7">
    <location>
        <begin position="391"/>
        <end position="411"/>
    </location>
</feature>
<dbReference type="GO" id="GO:0034399">
    <property type="term" value="C:nuclear periphery"/>
    <property type="evidence" value="ECO:0007669"/>
    <property type="project" value="UniProtKB-ARBA"/>
</dbReference>
<dbReference type="GO" id="GO:1901673">
    <property type="term" value="P:regulation of mitotic spindle assembly"/>
    <property type="evidence" value="ECO:0007669"/>
    <property type="project" value="TreeGrafter"/>
</dbReference>
<feature type="domain" description="NUA/TPR/MLP1-2-like" evidence="9">
    <location>
        <begin position="1667"/>
        <end position="1769"/>
    </location>
</feature>
<evidence type="ECO:0000256" key="5">
    <source>
        <dbReference type="ARBA" id="ARBA00023242"/>
    </source>
</evidence>
<organism evidence="10 11">
    <name type="scientific">Macrostomum lignano</name>
    <dbReference type="NCBI Taxonomy" id="282301"/>
    <lineage>
        <taxon>Eukaryota</taxon>
        <taxon>Metazoa</taxon>
        <taxon>Spiralia</taxon>
        <taxon>Lophotrochozoa</taxon>
        <taxon>Platyhelminthes</taxon>
        <taxon>Rhabditophora</taxon>
        <taxon>Macrostomorpha</taxon>
        <taxon>Macrostomida</taxon>
        <taxon>Macrostomidae</taxon>
        <taxon>Macrostomum</taxon>
    </lineage>
</organism>
<dbReference type="Proteomes" id="UP000095280">
    <property type="component" value="Unplaced"/>
</dbReference>
<keyword evidence="10" id="KW-1185">Reference proteome</keyword>
<feature type="compositionally biased region" description="Low complexity" evidence="7">
    <location>
        <begin position="467"/>
        <end position="481"/>
    </location>
</feature>
<feature type="coiled-coil region" evidence="6">
    <location>
        <begin position="2177"/>
        <end position="2310"/>
    </location>
</feature>
<feature type="compositionally biased region" description="Low complexity" evidence="7">
    <location>
        <begin position="67"/>
        <end position="83"/>
    </location>
</feature>
<evidence type="ECO:0000256" key="6">
    <source>
        <dbReference type="SAM" id="Coils"/>
    </source>
</evidence>
<evidence type="ECO:0000256" key="1">
    <source>
        <dbReference type="ARBA" id="ARBA00004123"/>
    </source>
</evidence>
<feature type="coiled-coil region" evidence="6">
    <location>
        <begin position="2339"/>
        <end position="2412"/>
    </location>
</feature>
<dbReference type="GO" id="GO:0006406">
    <property type="term" value="P:mRNA export from nucleus"/>
    <property type="evidence" value="ECO:0007669"/>
    <property type="project" value="TreeGrafter"/>
</dbReference>
<feature type="compositionally biased region" description="Basic and acidic residues" evidence="7">
    <location>
        <begin position="2900"/>
        <end position="2913"/>
    </location>
</feature>
<feature type="compositionally biased region" description="Low complexity" evidence="7">
    <location>
        <begin position="2821"/>
        <end position="2830"/>
    </location>
</feature>
<feature type="coiled-coil region" evidence="6">
    <location>
        <begin position="2106"/>
        <end position="2133"/>
    </location>
</feature>
<feature type="region of interest" description="Disordered" evidence="7">
    <location>
        <begin position="1862"/>
        <end position="1903"/>
    </location>
</feature>
<dbReference type="WBParaSite" id="maker-uti_cns_0010579-snap-gene-0.2-mRNA-1">
    <property type="protein sequence ID" value="maker-uti_cns_0010579-snap-gene-0.2-mRNA-1"/>
    <property type="gene ID" value="maker-uti_cns_0010579-snap-gene-0.2"/>
</dbReference>
<evidence type="ECO:0000313" key="10">
    <source>
        <dbReference type="Proteomes" id="UP000095280"/>
    </source>
</evidence>
<dbReference type="GO" id="GO:0017056">
    <property type="term" value="F:structural constituent of nuclear pore"/>
    <property type="evidence" value="ECO:0007669"/>
    <property type="project" value="TreeGrafter"/>
</dbReference>
<evidence type="ECO:0000259" key="9">
    <source>
        <dbReference type="Pfam" id="PF25785"/>
    </source>
</evidence>
<name>A0A1I8I885_9PLAT</name>
<dbReference type="InterPro" id="IPR057974">
    <property type="entry name" value="NUA/TPR/MLP1-2-like_dom"/>
</dbReference>
<evidence type="ECO:0000256" key="2">
    <source>
        <dbReference type="ARBA" id="ARBA00005274"/>
    </source>
</evidence>
<feature type="region of interest" description="Disordered" evidence="7">
    <location>
        <begin position="38"/>
        <end position="98"/>
    </location>
</feature>
<evidence type="ECO:0000313" key="11">
    <source>
        <dbReference type="WBParaSite" id="maker-uti_cns_0010579-snap-gene-0.2-mRNA-1"/>
    </source>
</evidence>
<feature type="compositionally biased region" description="Low complexity" evidence="7">
    <location>
        <begin position="1892"/>
        <end position="1902"/>
    </location>
</feature>
<feature type="coiled-coil region" evidence="6">
    <location>
        <begin position="1418"/>
        <end position="1558"/>
    </location>
</feature>
<feature type="compositionally biased region" description="Polar residues" evidence="7">
    <location>
        <begin position="2858"/>
        <end position="2874"/>
    </location>
</feature>